<dbReference type="Pfam" id="PF13186">
    <property type="entry name" value="SPASM"/>
    <property type="match status" value="1"/>
</dbReference>
<evidence type="ECO:0000313" key="9">
    <source>
        <dbReference type="Proteomes" id="UP000000467"/>
    </source>
</evidence>
<evidence type="ECO:0000256" key="2">
    <source>
        <dbReference type="ARBA" id="ARBA00022485"/>
    </source>
</evidence>
<dbReference type="InterPro" id="IPR058240">
    <property type="entry name" value="rSAM_sf"/>
</dbReference>
<dbReference type="SFLD" id="SFLDG01067">
    <property type="entry name" value="SPASM/twitch_domain_containing"/>
    <property type="match status" value="1"/>
</dbReference>
<dbReference type="EMBL" id="CP003732">
    <property type="protein sequence ID" value="AFV12700.1"/>
    <property type="molecule type" value="Genomic_DNA"/>
</dbReference>
<dbReference type="InterPro" id="IPR013785">
    <property type="entry name" value="Aldolase_TIM"/>
</dbReference>
<dbReference type="InterPro" id="IPR007197">
    <property type="entry name" value="rSAM"/>
</dbReference>
<dbReference type="SUPFAM" id="SSF102114">
    <property type="entry name" value="Radical SAM enzymes"/>
    <property type="match status" value="1"/>
</dbReference>
<dbReference type="OrthoDB" id="9808591at2"/>
<dbReference type="InterPro" id="IPR023885">
    <property type="entry name" value="4Fe4S-binding_SPASM_dom"/>
</dbReference>
<evidence type="ECO:0000256" key="3">
    <source>
        <dbReference type="ARBA" id="ARBA00022691"/>
    </source>
</evidence>
<keyword evidence="4" id="KW-0479">Metal-binding</keyword>
<reference evidence="8 9" key="1">
    <citation type="journal article" date="2012" name="BMC Genomics">
        <title>Genome-guided analysis of physiological and morphological traits of the fermentative acetate oxidizer Thermacetogenium phaeum.</title>
        <authorList>
            <person name="Oehler D."/>
            <person name="Poehlein A."/>
            <person name="Leimbach A."/>
            <person name="Muller N."/>
            <person name="Daniel R."/>
            <person name="Gottschalk G."/>
            <person name="Schink B."/>
        </authorList>
    </citation>
    <scope>NUCLEOTIDE SEQUENCE [LARGE SCALE GENOMIC DNA]</scope>
    <source>
        <strain evidence="9">ATCC BAA-254 / DSM 26808 / PB</strain>
    </source>
</reference>
<dbReference type="Proteomes" id="UP000000467">
    <property type="component" value="Chromosome"/>
</dbReference>
<dbReference type="CDD" id="cd01335">
    <property type="entry name" value="Radical_SAM"/>
    <property type="match status" value="1"/>
</dbReference>
<keyword evidence="3" id="KW-0949">S-adenosyl-L-methionine</keyword>
<comment type="cofactor">
    <cofactor evidence="1">
        <name>[4Fe-4S] cluster</name>
        <dbReference type="ChEBI" id="CHEBI:49883"/>
    </cofactor>
</comment>
<dbReference type="GO" id="GO:0003824">
    <property type="term" value="F:catalytic activity"/>
    <property type="evidence" value="ECO:0007669"/>
    <property type="project" value="InterPro"/>
</dbReference>
<dbReference type="eggNOG" id="COG0535">
    <property type="taxonomic scope" value="Bacteria"/>
</dbReference>
<gene>
    <name evidence="8" type="primary">pqqE2</name>
    <name evidence="8" type="ordered locus">Tph_c25260</name>
</gene>
<feature type="domain" description="Radical SAM core" evidence="7">
    <location>
        <begin position="4"/>
        <end position="217"/>
    </location>
</feature>
<dbReference type="AlphaFoldDB" id="K4LL41"/>
<dbReference type="PANTHER" id="PTHR11228">
    <property type="entry name" value="RADICAL SAM DOMAIN PROTEIN"/>
    <property type="match status" value="1"/>
</dbReference>
<keyword evidence="5" id="KW-0408">Iron</keyword>
<dbReference type="KEGG" id="tpz:Tph_c25260"/>
<dbReference type="PROSITE" id="PS51918">
    <property type="entry name" value="RADICAL_SAM"/>
    <property type="match status" value="1"/>
</dbReference>
<organism evidence="8 9">
    <name type="scientific">Thermacetogenium phaeum (strain ATCC BAA-254 / DSM 26808 / PB)</name>
    <dbReference type="NCBI Taxonomy" id="1089553"/>
    <lineage>
        <taxon>Bacteria</taxon>
        <taxon>Bacillati</taxon>
        <taxon>Bacillota</taxon>
        <taxon>Clostridia</taxon>
        <taxon>Thermoanaerobacterales</taxon>
        <taxon>Thermoanaerobacteraceae</taxon>
        <taxon>Thermacetogenium</taxon>
    </lineage>
</organism>
<evidence type="ECO:0000313" key="8">
    <source>
        <dbReference type="EMBL" id="AFV12700.1"/>
    </source>
</evidence>
<sequence length="340" mass="38732">MYIPKSPLMLCIELTSQCNLDCRHCSADANTEKNVFPYEKLISIINAARNMGVKRLIFGGGEPLLYERLFDVCEYALIGGFKVSFVTNGTLVPEMMAAFTRILNYRDSFEVGVSLDGHSPEIHGYFRPAYTFYTAVEAIKLLKNAGFNVSVSCVLNKKNIKTIPEFIQFLLPFNLYGIRFLPFAPLGRGKNCTENMFSPDEFHNLIRERQSWREAFRNNISIHFPWEFLFLPPEKRRPSPCEAGYLRLWINSSGDIFPCSYLEELPIGNVYRDSISDVWNNSPVLKALRNPALLKGTCASCEYRDDCRGGCRGLAYFLEGDYLCSDPYCPIVVRSKSVQM</sequence>
<keyword evidence="9" id="KW-1185">Reference proteome</keyword>
<dbReference type="InterPro" id="IPR017200">
    <property type="entry name" value="PqqE-like"/>
</dbReference>
<dbReference type="Pfam" id="PF04055">
    <property type="entry name" value="Radical_SAM"/>
    <property type="match status" value="1"/>
</dbReference>
<evidence type="ECO:0000256" key="5">
    <source>
        <dbReference type="ARBA" id="ARBA00023004"/>
    </source>
</evidence>
<evidence type="ECO:0000256" key="4">
    <source>
        <dbReference type="ARBA" id="ARBA00022723"/>
    </source>
</evidence>
<keyword evidence="2" id="KW-0004">4Fe-4S</keyword>
<dbReference type="SMART" id="SM00729">
    <property type="entry name" value="Elp3"/>
    <property type="match status" value="1"/>
</dbReference>
<dbReference type="RefSeq" id="WP_015051562.1">
    <property type="nucleotide sequence ID" value="NC_018870.1"/>
</dbReference>
<dbReference type="CDD" id="cd21123">
    <property type="entry name" value="SPASM_MftC-like"/>
    <property type="match status" value="1"/>
</dbReference>
<dbReference type="NCBIfam" id="TIGR04085">
    <property type="entry name" value="rSAM_more_4Fe4S"/>
    <property type="match status" value="1"/>
</dbReference>
<dbReference type="InterPro" id="IPR006638">
    <property type="entry name" value="Elp3/MiaA/NifB-like_rSAM"/>
</dbReference>
<accession>K4LL41</accession>
<keyword evidence="6" id="KW-0411">Iron-sulfur</keyword>
<dbReference type="Gene3D" id="3.20.20.70">
    <property type="entry name" value="Aldolase class I"/>
    <property type="match status" value="1"/>
</dbReference>
<dbReference type="STRING" id="1089553.Tph_c25260"/>
<proteinExistence type="predicted"/>
<dbReference type="SFLD" id="SFLDG01386">
    <property type="entry name" value="main_SPASM_domain-containing"/>
    <property type="match status" value="1"/>
</dbReference>
<dbReference type="GO" id="GO:0051539">
    <property type="term" value="F:4 iron, 4 sulfur cluster binding"/>
    <property type="evidence" value="ECO:0007669"/>
    <property type="project" value="UniProtKB-KW"/>
</dbReference>
<evidence type="ECO:0000259" key="7">
    <source>
        <dbReference type="PROSITE" id="PS51918"/>
    </source>
</evidence>
<name>K4LL41_THEPS</name>
<dbReference type="PIRSF" id="PIRSF037420">
    <property type="entry name" value="PQQ_syn_pqqE"/>
    <property type="match status" value="1"/>
</dbReference>
<dbReference type="SFLD" id="SFLDS00029">
    <property type="entry name" value="Radical_SAM"/>
    <property type="match status" value="1"/>
</dbReference>
<evidence type="ECO:0000256" key="1">
    <source>
        <dbReference type="ARBA" id="ARBA00001966"/>
    </source>
</evidence>
<protein>
    <submittedName>
        <fullName evidence="8">Coenzyme PQQ synthesis protein E</fullName>
    </submittedName>
</protein>
<dbReference type="InterPro" id="IPR050377">
    <property type="entry name" value="Radical_SAM_PqqE_MftC-like"/>
</dbReference>
<dbReference type="GO" id="GO:0046872">
    <property type="term" value="F:metal ion binding"/>
    <property type="evidence" value="ECO:0007669"/>
    <property type="project" value="UniProtKB-KW"/>
</dbReference>
<evidence type="ECO:0000256" key="6">
    <source>
        <dbReference type="ARBA" id="ARBA00023014"/>
    </source>
</evidence>
<dbReference type="HOGENOM" id="CLU_009273_4_7_9"/>
<dbReference type="PANTHER" id="PTHR11228:SF7">
    <property type="entry name" value="PQQA PEPTIDE CYCLASE"/>
    <property type="match status" value="1"/>
</dbReference>